<protein>
    <recommendedName>
        <fullName evidence="1">DUF7715 domain-containing protein</fullName>
    </recommendedName>
</protein>
<gene>
    <name evidence="2" type="ORF">GCM10009533_68740</name>
</gene>
<sequence length="106" mass="11827">MLGFGRHPRGVPTFTVLVATARAQGNRDNDVHHTAEGELVDFAPTCDLDLNHPDDRCGDSRAFQGLDSGKATTTTVVAERELTFQQYRDAFYAQALLRARHRIQRS</sequence>
<feature type="domain" description="DUF7715" evidence="1">
    <location>
        <begin position="15"/>
        <end position="93"/>
    </location>
</feature>
<organism evidence="2 3">
    <name type="scientific">Saccharopolyspora erythraea</name>
    <name type="common">Streptomyces erythraeus</name>
    <dbReference type="NCBI Taxonomy" id="1836"/>
    <lineage>
        <taxon>Bacteria</taxon>
        <taxon>Bacillati</taxon>
        <taxon>Actinomycetota</taxon>
        <taxon>Actinomycetes</taxon>
        <taxon>Pseudonocardiales</taxon>
        <taxon>Pseudonocardiaceae</taxon>
        <taxon>Saccharopolyspora</taxon>
    </lineage>
</organism>
<evidence type="ECO:0000313" key="2">
    <source>
        <dbReference type="EMBL" id="GAA0562384.1"/>
    </source>
</evidence>
<comment type="caution">
    <text evidence="2">The sequence shown here is derived from an EMBL/GenBank/DDBJ whole genome shotgun (WGS) entry which is preliminary data.</text>
</comment>
<evidence type="ECO:0000313" key="3">
    <source>
        <dbReference type="Proteomes" id="UP001500729"/>
    </source>
</evidence>
<keyword evidence="3" id="KW-1185">Reference proteome</keyword>
<dbReference type="Pfam" id="PF24831">
    <property type="entry name" value="DUF7715"/>
    <property type="match status" value="1"/>
</dbReference>
<dbReference type="Proteomes" id="UP001500729">
    <property type="component" value="Unassembled WGS sequence"/>
</dbReference>
<proteinExistence type="predicted"/>
<evidence type="ECO:0000259" key="1">
    <source>
        <dbReference type="Pfam" id="PF24831"/>
    </source>
</evidence>
<accession>A0ABP3PC69</accession>
<dbReference type="EMBL" id="BAAAGS010000097">
    <property type="protein sequence ID" value="GAA0562384.1"/>
    <property type="molecule type" value="Genomic_DNA"/>
</dbReference>
<reference evidence="3" key="1">
    <citation type="journal article" date="2019" name="Int. J. Syst. Evol. Microbiol.">
        <title>The Global Catalogue of Microorganisms (GCM) 10K type strain sequencing project: providing services to taxonomists for standard genome sequencing and annotation.</title>
        <authorList>
            <consortium name="The Broad Institute Genomics Platform"/>
            <consortium name="The Broad Institute Genome Sequencing Center for Infectious Disease"/>
            <person name="Wu L."/>
            <person name="Ma J."/>
        </authorList>
    </citation>
    <scope>NUCLEOTIDE SEQUENCE [LARGE SCALE GENOMIC DNA]</scope>
    <source>
        <strain evidence="3">JCM 10303</strain>
    </source>
</reference>
<name>A0ABP3PC69_SACER</name>
<dbReference type="InterPro" id="IPR056132">
    <property type="entry name" value="DUF7715"/>
</dbReference>